<evidence type="ECO:0000313" key="1">
    <source>
        <dbReference type="EMBL" id="MEO1773030.1"/>
    </source>
</evidence>
<dbReference type="Proteomes" id="UP000664357">
    <property type="component" value="Unassembled WGS sequence"/>
</dbReference>
<dbReference type="InterPro" id="IPR032254">
    <property type="entry name" value="DUF4828"/>
</dbReference>
<proteinExistence type="predicted"/>
<accession>A0ABV0EYT1</accession>
<sequence>MKRKWHVFVGASVIAGALGLFLRKEEALSEDPGPLYVGSWSFFHPKEAKNHVLTIYPDLSIMIDGKEIVYQLIELTKNKLTIQDQFGYHLIIKTENGIPTTLYDEADDASLPITPAN</sequence>
<evidence type="ECO:0000313" key="2">
    <source>
        <dbReference type="Proteomes" id="UP000664357"/>
    </source>
</evidence>
<dbReference type="EMBL" id="JAFREL020000007">
    <property type="protein sequence ID" value="MEO1773030.1"/>
    <property type="molecule type" value="Genomic_DNA"/>
</dbReference>
<organism evidence="1 2">
    <name type="scientific">Candidatus Enterococcus ferrettii</name>
    <dbReference type="NCBI Taxonomy" id="2815324"/>
    <lineage>
        <taxon>Bacteria</taxon>
        <taxon>Bacillati</taxon>
        <taxon>Bacillota</taxon>
        <taxon>Bacilli</taxon>
        <taxon>Lactobacillales</taxon>
        <taxon>Enterococcaceae</taxon>
        <taxon>Enterococcus</taxon>
    </lineage>
</organism>
<dbReference type="Pfam" id="PF16110">
    <property type="entry name" value="DUF4828"/>
    <property type="match status" value="1"/>
</dbReference>
<keyword evidence="2" id="KW-1185">Reference proteome</keyword>
<dbReference type="RefSeq" id="WP_207705047.1">
    <property type="nucleotide sequence ID" value="NZ_JAFREL020000007.1"/>
</dbReference>
<reference evidence="1 2" key="1">
    <citation type="submission" date="2024-02" db="EMBL/GenBank/DDBJ databases">
        <title>The Genome Sequence of Enterococcus sp. DIV0159.</title>
        <authorList>
            <person name="Earl A."/>
            <person name="Manson A."/>
            <person name="Gilmore M."/>
            <person name="Sanders J."/>
            <person name="Shea T."/>
            <person name="Howe W."/>
            <person name="Livny J."/>
            <person name="Cuomo C."/>
            <person name="Neafsey D."/>
            <person name="Birren B."/>
        </authorList>
    </citation>
    <scope>NUCLEOTIDE SEQUENCE [LARGE SCALE GENOMIC DNA]</scope>
    <source>
        <strain evidence="1 2">665A</strain>
    </source>
</reference>
<gene>
    <name evidence="1" type="ORF">JZO67_005014</name>
</gene>
<comment type="caution">
    <text evidence="1">The sequence shown here is derived from an EMBL/GenBank/DDBJ whole genome shotgun (WGS) entry which is preliminary data.</text>
</comment>
<name>A0ABV0EYT1_9ENTE</name>
<protein>
    <recommendedName>
        <fullName evidence="3">DUF4828 domain-containing protein</fullName>
    </recommendedName>
</protein>
<evidence type="ECO:0008006" key="3">
    <source>
        <dbReference type="Google" id="ProtNLM"/>
    </source>
</evidence>